<feature type="region of interest" description="Disordered" evidence="1">
    <location>
        <begin position="383"/>
        <end position="453"/>
    </location>
</feature>
<feature type="region of interest" description="Disordered" evidence="1">
    <location>
        <begin position="314"/>
        <end position="369"/>
    </location>
</feature>
<organism evidence="2 3">
    <name type="scientific">Eimeria mitis</name>
    <dbReference type="NCBI Taxonomy" id="44415"/>
    <lineage>
        <taxon>Eukaryota</taxon>
        <taxon>Sar</taxon>
        <taxon>Alveolata</taxon>
        <taxon>Apicomplexa</taxon>
        <taxon>Conoidasida</taxon>
        <taxon>Coccidia</taxon>
        <taxon>Eucoccidiorida</taxon>
        <taxon>Eimeriorina</taxon>
        <taxon>Eimeriidae</taxon>
        <taxon>Eimeria</taxon>
    </lineage>
</organism>
<accession>U6KCR1</accession>
<evidence type="ECO:0000313" key="3">
    <source>
        <dbReference type="Proteomes" id="UP000030744"/>
    </source>
</evidence>
<dbReference type="OrthoDB" id="347988at2759"/>
<keyword evidence="3" id="KW-1185">Reference proteome</keyword>
<feature type="region of interest" description="Disordered" evidence="1">
    <location>
        <begin position="1"/>
        <end position="26"/>
    </location>
</feature>
<dbReference type="PANTHER" id="PTHR24330">
    <property type="entry name" value="HOMEOBOX PROTEIN BARH-LIKE"/>
    <property type="match status" value="1"/>
</dbReference>
<reference evidence="2" key="2">
    <citation type="submission" date="2013-10" db="EMBL/GenBank/DDBJ databases">
        <authorList>
            <person name="Aslett M."/>
        </authorList>
    </citation>
    <scope>NUCLEOTIDE SEQUENCE [LARGE SCALE GENOMIC DNA]</scope>
    <source>
        <strain evidence="2">Houghton</strain>
    </source>
</reference>
<dbReference type="VEuPathDB" id="ToxoDB:EMH_0092350"/>
<gene>
    <name evidence="2" type="ORF">EMH_0092350</name>
</gene>
<dbReference type="GeneID" id="60404570"/>
<proteinExistence type="predicted"/>
<evidence type="ECO:0000313" key="2">
    <source>
        <dbReference type="EMBL" id="CDJ35810.1"/>
    </source>
</evidence>
<reference evidence="2" key="1">
    <citation type="submission" date="2013-10" db="EMBL/GenBank/DDBJ databases">
        <title>Genomic analysis of the causative agents of coccidiosis in chickens.</title>
        <authorList>
            <person name="Reid A.J."/>
            <person name="Blake D."/>
            <person name="Billington K."/>
            <person name="Browne H."/>
            <person name="Dunn M."/>
            <person name="Hung S."/>
            <person name="Kawahara F."/>
            <person name="Miranda-Saavedra D."/>
            <person name="Mourier T."/>
            <person name="Nagra H."/>
            <person name="Otto T.D."/>
            <person name="Rawlings N."/>
            <person name="Sanchez A."/>
            <person name="Sanders M."/>
            <person name="Subramaniam C."/>
            <person name="Tay Y."/>
            <person name="Dear P."/>
            <person name="Doerig C."/>
            <person name="Gruber A."/>
            <person name="Parkinson J."/>
            <person name="Shirley M."/>
            <person name="Wan K.L."/>
            <person name="Berriman M."/>
            <person name="Tomley F."/>
            <person name="Pain A."/>
        </authorList>
    </citation>
    <scope>NUCLEOTIDE SEQUENCE [LARGE SCALE GENOMIC DNA]</scope>
    <source>
        <strain evidence="2">Houghton</strain>
    </source>
</reference>
<feature type="compositionally biased region" description="Basic and acidic residues" evidence="1">
    <location>
        <begin position="490"/>
        <end position="512"/>
    </location>
</feature>
<feature type="region of interest" description="Disordered" evidence="1">
    <location>
        <begin position="674"/>
        <end position="702"/>
    </location>
</feature>
<dbReference type="InterPro" id="IPR052145">
    <property type="entry name" value="Mediator/Homeobox_domain"/>
</dbReference>
<dbReference type="PANTHER" id="PTHR24330:SF19">
    <property type="entry name" value="MEDIATOR OF RNA POLYMERASE II TRANSCRIPTION SUBUNIT 29"/>
    <property type="match status" value="1"/>
</dbReference>
<name>U6KCR1_9EIME</name>
<feature type="compositionally biased region" description="Basic residues" evidence="1">
    <location>
        <begin position="323"/>
        <end position="332"/>
    </location>
</feature>
<dbReference type="EMBL" id="HG733417">
    <property type="protein sequence ID" value="CDJ35810.1"/>
    <property type="molecule type" value="Genomic_DNA"/>
</dbReference>
<dbReference type="Proteomes" id="UP000030744">
    <property type="component" value="Unassembled WGS sequence"/>
</dbReference>
<dbReference type="AlphaFoldDB" id="U6KCR1"/>
<protein>
    <submittedName>
        <fullName evidence="2">Uncharacterized protein</fullName>
    </submittedName>
</protein>
<dbReference type="RefSeq" id="XP_037878099.1">
    <property type="nucleotide sequence ID" value="XM_038022245.1"/>
</dbReference>
<feature type="compositionally biased region" description="Low complexity" evidence="1">
    <location>
        <begin position="472"/>
        <end position="489"/>
    </location>
</feature>
<feature type="region of interest" description="Disordered" evidence="1">
    <location>
        <begin position="471"/>
        <end position="516"/>
    </location>
</feature>
<evidence type="ECO:0000256" key="1">
    <source>
        <dbReference type="SAM" id="MobiDB-lite"/>
    </source>
</evidence>
<feature type="compositionally biased region" description="Low complexity" evidence="1">
    <location>
        <begin position="344"/>
        <end position="355"/>
    </location>
</feature>
<sequence length="702" mass="75842">METRSSDGGEELYKWTGEKCSPEMSATEPVNAHLKFTTLGAAEPASVVRAAAVAADAAAADAAATVEAAAASGGDAPNEASDAGEDFYSELGCLSATTCLFVGQEVRIHLVDLVRTRLTCIPLSYLGSMNSFFREMYTREIEQDAELAELYVHHSSSRKNTSLRPSRRIRGVITAFYTTEEQPTENVLRLDSVCGLEICFRVGVSVHLSSPSAPGGSISSSHDFAVYRRWAVRDFLSLRRVYSQNYSVDIFVEKRTAREGARRQFLNSTQFFLSLRPDLCCSQGASGEEDPFLLNGSPLPPPPAAADSQFLHPAAAAAASTPQRKRGRPRKFPRPEETAVASAQGLSLQQQQQRGSPGGDPCEGPKGTTVQTFGVKVYISYDTQGSSDTDRNLEEETAGDTVDTEQNNYTVTRSKASARLAKRRRGEETQQIPASSLPLAEAHRGPSRGPSLVAVCGRSAAEGNSKWIEVAEQQQQQQHQHQQQQQHQQQLREEHPPQEQQQQHHHEGRQEEGLLSPCGSVASGAGEFLSPSLSGFSLAPHINVEPRDTFEKMLLPYYRRCLQLLLSGLLGCLHSIPYTTEALIERQRAIGQCLLAVTSPCISLAALQTLINPFGRCIKTHAAPNDLDIHLQQDLVEDVLHLSRFLEQPAAAAAAAVAAGAAAAAAAGTVATRNASASAAERKRNTITSARGKTETVGGSRE</sequence>
<feature type="compositionally biased region" description="Basic and acidic residues" evidence="1">
    <location>
        <begin position="1"/>
        <end position="21"/>
    </location>
</feature>